<dbReference type="PANTHER" id="PTHR11795">
    <property type="entry name" value="BRANCHED-CHAIN AMINO ACID TRANSPORT SYSTEM PERMEASE PROTEIN LIVH"/>
    <property type="match status" value="1"/>
</dbReference>
<feature type="transmembrane region" description="Helical" evidence="9">
    <location>
        <begin position="97"/>
        <end position="115"/>
    </location>
</feature>
<dbReference type="CDD" id="cd06582">
    <property type="entry name" value="TM_PBP1_LivH_like"/>
    <property type="match status" value="1"/>
</dbReference>
<feature type="transmembrane region" description="Helical" evidence="9">
    <location>
        <begin position="12"/>
        <end position="32"/>
    </location>
</feature>
<dbReference type="PANTHER" id="PTHR11795:SF442">
    <property type="entry name" value="ABC TRANSPORTER ATP-BINDING PROTEIN"/>
    <property type="match status" value="1"/>
</dbReference>
<dbReference type="AlphaFoldDB" id="A0A366HJ42"/>
<feature type="transmembrane region" description="Helical" evidence="9">
    <location>
        <begin position="62"/>
        <end position="85"/>
    </location>
</feature>
<evidence type="ECO:0000256" key="1">
    <source>
        <dbReference type="ARBA" id="ARBA00004651"/>
    </source>
</evidence>
<evidence type="ECO:0000256" key="4">
    <source>
        <dbReference type="ARBA" id="ARBA00022692"/>
    </source>
</evidence>
<evidence type="ECO:0000256" key="9">
    <source>
        <dbReference type="SAM" id="Phobius"/>
    </source>
</evidence>
<evidence type="ECO:0000256" key="3">
    <source>
        <dbReference type="ARBA" id="ARBA00022475"/>
    </source>
</evidence>
<organism evidence="10 11">
    <name type="scientific">Eoetvoesiella caeni</name>
    <dbReference type="NCBI Taxonomy" id="645616"/>
    <lineage>
        <taxon>Bacteria</taxon>
        <taxon>Pseudomonadati</taxon>
        <taxon>Pseudomonadota</taxon>
        <taxon>Betaproteobacteria</taxon>
        <taxon>Burkholderiales</taxon>
        <taxon>Alcaligenaceae</taxon>
        <taxon>Eoetvoesiella</taxon>
    </lineage>
</organism>
<proteinExistence type="inferred from homology"/>
<dbReference type="InterPro" id="IPR052157">
    <property type="entry name" value="BCAA_transport_permease"/>
</dbReference>
<keyword evidence="11" id="KW-1185">Reference proteome</keyword>
<comment type="similarity">
    <text evidence="8">Belongs to the binding-protein-dependent transport system permease family. LivHM subfamily.</text>
</comment>
<evidence type="ECO:0000313" key="11">
    <source>
        <dbReference type="Proteomes" id="UP000253628"/>
    </source>
</evidence>
<dbReference type="RefSeq" id="WP_113932239.1">
    <property type="nucleotide sequence ID" value="NZ_JACCEU010000002.1"/>
</dbReference>
<feature type="transmembrane region" description="Helical" evidence="9">
    <location>
        <begin position="259"/>
        <end position="280"/>
    </location>
</feature>
<keyword evidence="7 9" id="KW-0472">Membrane</keyword>
<feature type="transmembrane region" description="Helical" evidence="9">
    <location>
        <begin position="183"/>
        <end position="213"/>
    </location>
</feature>
<accession>A0A366HJ42</accession>
<evidence type="ECO:0000256" key="7">
    <source>
        <dbReference type="ARBA" id="ARBA00023136"/>
    </source>
</evidence>
<dbReference type="EMBL" id="QNRQ01000002">
    <property type="protein sequence ID" value="RBP42017.1"/>
    <property type="molecule type" value="Genomic_DNA"/>
</dbReference>
<keyword evidence="4 9" id="KW-0812">Transmembrane</keyword>
<sequence length="290" mass="30658">MTISLFIEQTLNGLQFGVMLFLIAAGFTLVFGIMNLVNLAHGSFYMIGAYLFATILQRVGAFWVSVLLAVILTGFIGALLERVALKPFYRRPYLDQVLATLGLILFFNELTRIIWGPQPLNVTLPGALNSSIPVIAGISYPVIRLVILAVGVLVALLLYLIIAKTRTGMLVRAGASNRTFIGALGINVNFVFSCAFSVGAALAGLAGALAAPILAVEAGMGESVLIFALIVVVIGGIGSFRGAFAAAILVGLIDTFGRLLLPPLFGDISVYLLMAAILSWRPQGLFPANG</sequence>
<dbReference type="Pfam" id="PF02653">
    <property type="entry name" value="BPD_transp_2"/>
    <property type="match status" value="1"/>
</dbReference>
<keyword evidence="3" id="KW-1003">Cell membrane</keyword>
<gene>
    <name evidence="10" type="ORF">DFR37_102401</name>
</gene>
<comment type="subcellular location">
    <subcellularLocation>
        <location evidence="1">Cell membrane</location>
        <topology evidence="1">Multi-pass membrane protein</topology>
    </subcellularLocation>
</comment>
<name>A0A366HJ42_9BURK</name>
<evidence type="ECO:0000313" key="10">
    <source>
        <dbReference type="EMBL" id="RBP42017.1"/>
    </source>
</evidence>
<dbReference type="OrthoDB" id="9814461at2"/>
<dbReference type="GO" id="GO:0005886">
    <property type="term" value="C:plasma membrane"/>
    <property type="evidence" value="ECO:0007669"/>
    <property type="project" value="UniProtKB-SubCell"/>
</dbReference>
<keyword evidence="2" id="KW-0813">Transport</keyword>
<evidence type="ECO:0000256" key="2">
    <source>
        <dbReference type="ARBA" id="ARBA00022448"/>
    </source>
</evidence>
<dbReference type="GO" id="GO:0022857">
    <property type="term" value="F:transmembrane transporter activity"/>
    <property type="evidence" value="ECO:0007669"/>
    <property type="project" value="InterPro"/>
</dbReference>
<comment type="caution">
    <text evidence="10">The sequence shown here is derived from an EMBL/GenBank/DDBJ whole genome shotgun (WGS) entry which is preliminary data.</text>
</comment>
<feature type="transmembrane region" description="Helical" evidence="9">
    <location>
        <begin position="225"/>
        <end position="252"/>
    </location>
</feature>
<dbReference type="InterPro" id="IPR001851">
    <property type="entry name" value="ABC_transp_permease"/>
</dbReference>
<evidence type="ECO:0000256" key="8">
    <source>
        <dbReference type="ARBA" id="ARBA00037998"/>
    </source>
</evidence>
<evidence type="ECO:0000256" key="5">
    <source>
        <dbReference type="ARBA" id="ARBA00022970"/>
    </source>
</evidence>
<protein>
    <submittedName>
        <fullName evidence="10">Branched-chain amino acid transport system permease protein</fullName>
    </submittedName>
</protein>
<dbReference type="Proteomes" id="UP000253628">
    <property type="component" value="Unassembled WGS sequence"/>
</dbReference>
<evidence type="ECO:0000256" key="6">
    <source>
        <dbReference type="ARBA" id="ARBA00022989"/>
    </source>
</evidence>
<dbReference type="GO" id="GO:0006865">
    <property type="term" value="P:amino acid transport"/>
    <property type="evidence" value="ECO:0007669"/>
    <property type="project" value="UniProtKB-KW"/>
</dbReference>
<reference evidence="10 11" key="1">
    <citation type="submission" date="2018-06" db="EMBL/GenBank/DDBJ databases">
        <title>Genomic Encyclopedia of Type Strains, Phase IV (KMG-IV): sequencing the most valuable type-strain genomes for metagenomic binning, comparative biology and taxonomic classification.</title>
        <authorList>
            <person name="Goeker M."/>
        </authorList>
    </citation>
    <scope>NUCLEOTIDE SEQUENCE [LARGE SCALE GENOMIC DNA]</scope>
    <source>
        <strain evidence="10 11">DSM 25520</strain>
    </source>
</reference>
<keyword evidence="6 9" id="KW-1133">Transmembrane helix</keyword>
<keyword evidence="5" id="KW-0029">Amino-acid transport</keyword>
<feature type="transmembrane region" description="Helical" evidence="9">
    <location>
        <begin position="135"/>
        <end position="162"/>
    </location>
</feature>